<dbReference type="VEuPathDB" id="VectorBase:GPAI037136"/>
<dbReference type="EnsemblMetazoa" id="GPAI037136-RA">
    <property type="protein sequence ID" value="GPAI037136-PA"/>
    <property type="gene ID" value="GPAI037136"/>
</dbReference>
<evidence type="ECO:0000313" key="1">
    <source>
        <dbReference type="EnsemblMetazoa" id="GPAI037136-PA"/>
    </source>
</evidence>
<dbReference type="AlphaFoldDB" id="A0A1B0A7Z7"/>
<protein>
    <submittedName>
        <fullName evidence="1">Uncharacterized protein</fullName>
    </submittedName>
</protein>
<reference evidence="1" key="2">
    <citation type="submission" date="2020-05" db="UniProtKB">
        <authorList>
            <consortium name="EnsemblMetazoa"/>
        </authorList>
    </citation>
    <scope>IDENTIFICATION</scope>
    <source>
        <strain evidence="1">IAEA</strain>
    </source>
</reference>
<organism evidence="1 2">
    <name type="scientific">Glossina pallidipes</name>
    <name type="common">Tsetse fly</name>
    <dbReference type="NCBI Taxonomy" id="7398"/>
    <lineage>
        <taxon>Eukaryota</taxon>
        <taxon>Metazoa</taxon>
        <taxon>Ecdysozoa</taxon>
        <taxon>Arthropoda</taxon>
        <taxon>Hexapoda</taxon>
        <taxon>Insecta</taxon>
        <taxon>Pterygota</taxon>
        <taxon>Neoptera</taxon>
        <taxon>Endopterygota</taxon>
        <taxon>Diptera</taxon>
        <taxon>Brachycera</taxon>
        <taxon>Muscomorpha</taxon>
        <taxon>Hippoboscoidea</taxon>
        <taxon>Glossinidae</taxon>
        <taxon>Glossina</taxon>
    </lineage>
</organism>
<dbReference type="Proteomes" id="UP000092445">
    <property type="component" value="Unassembled WGS sequence"/>
</dbReference>
<proteinExistence type="predicted"/>
<sequence>MLDETIASTTMSKTQTTELKSFKRKTQLISGFATYFSSIDQSERSARLLLLYKERIKSLFEPFRASYNSWLAAFDETKANASLSEINSHKAIGPITETWSANAVAFEMTLDGFGYQNIDCNLFNSKCKTFDGNAFSIPIDFNMPTI</sequence>
<reference evidence="2" key="1">
    <citation type="submission" date="2014-03" db="EMBL/GenBank/DDBJ databases">
        <authorList>
            <person name="Aksoy S."/>
            <person name="Warren W."/>
            <person name="Wilson R.K."/>
        </authorList>
    </citation>
    <scope>NUCLEOTIDE SEQUENCE [LARGE SCALE GENOMIC DNA]</scope>
    <source>
        <strain evidence="2">IAEA</strain>
    </source>
</reference>
<name>A0A1B0A7Z7_GLOPL</name>
<evidence type="ECO:0000313" key="2">
    <source>
        <dbReference type="Proteomes" id="UP000092445"/>
    </source>
</evidence>
<accession>A0A1B0A7Z7</accession>
<keyword evidence="2" id="KW-1185">Reference proteome</keyword>